<keyword evidence="1" id="KW-0677">Repeat</keyword>
<evidence type="ECO:0008006" key="6">
    <source>
        <dbReference type="Google" id="ProtNLM"/>
    </source>
</evidence>
<dbReference type="PANTHER" id="PTHR24189">
    <property type="entry name" value="MYOTROPHIN"/>
    <property type="match status" value="1"/>
</dbReference>
<proteinExistence type="predicted"/>
<dbReference type="InterPro" id="IPR036770">
    <property type="entry name" value="Ankyrin_rpt-contain_sf"/>
</dbReference>
<comment type="caution">
    <text evidence="4">The sequence shown here is derived from an EMBL/GenBank/DDBJ whole genome shotgun (WGS) entry which is preliminary data.</text>
</comment>
<dbReference type="SUPFAM" id="SSF48403">
    <property type="entry name" value="Ankyrin repeat"/>
    <property type="match status" value="1"/>
</dbReference>
<keyword evidence="2 3" id="KW-0040">ANK repeat</keyword>
<name>A0ABR0ELN0_ZASCE</name>
<dbReference type="InterPro" id="IPR050745">
    <property type="entry name" value="Multifunctional_regulatory"/>
</dbReference>
<evidence type="ECO:0000313" key="4">
    <source>
        <dbReference type="EMBL" id="KAK4502504.1"/>
    </source>
</evidence>
<evidence type="ECO:0000256" key="1">
    <source>
        <dbReference type="ARBA" id="ARBA00022737"/>
    </source>
</evidence>
<dbReference type="Proteomes" id="UP001305779">
    <property type="component" value="Unassembled WGS sequence"/>
</dbReference>
<dbReference type="PANTHER" id="PTHR24189:SF50">
    <property type="entry name" value="ANKYRIN REPEAT AND SOCS BOX PROTEIN 2"/>
    <property type="match status" value="1"/>
</dbReference>
<reference evidence="4 5" key="1">
    <citation type="journal article" date="2023" name="G3 (Bethesda)">
        <title>A chromosome-level genome assembly of Zasmidium syzygii isolated from banana leaves.</title>
        <authorList>
            <person name="van Westerhoven A.C."/>
            <person name="Mehrabi R."/>
            <person name="Talebi R."/>
            <person name="Steentjes M.B.F."/>
            <person name="Corcolon B."/>
            <person name="Chong P.A."/>
            <person name="Kema G.H.J."/>
            <person name="Seidl M.F."/>
        </authorList>
    </citation>
    <scope>NUCLEOTIDE SEQUENCE [LARGE SCALE GENOMIC DNA]</scope>
    <source>
        <strain evidence="4 5">P124</strain>
    </source>
</reference>
<sequence length="660" mass="73343">MQSIKYWLTLWFSIRSLRMKLKEWNHRRCDLDHTESQQGACVSQKPLLEQDDGYAKLTPSHSTHPVQLPLQSGLHLTAKTFVGGTTASAHLSGLSPISSRERPSEGGFRRIYEDLERAHVEGHFYHFAELLRSCSFLDGQTSILHHAISAPDTASPGQLVVVGGILKFLQSEGLDASHRDSRQRTSTELAVRAHNLPLLELLFAYGAPTNFKNSDGHSPLYVALLIHAPLDIYDCLLRNGADANVEAGSTEASPLAFVMNGLRECCTTGDKASTVWFAIARKLVEHGAKYSLQDVLSLLMNFCQVWITTGGTQELLDDINPLLSAWLANGLDPSDDLLVFQSRSCACSSLAQLAFFHTQSTAFGALLIRSSQLNRHGKSILRRLFSGCRDTSASRPDLNSMLRSLLAQTFDMAGLNPLECVLQCPDSWHSWESKASFIHTLLELIPQQCILTSSWPEEHGKIIEEAAKCPNPNIRYRIGEDLLTARINPKTGGEQPALNPLGAKTVEQQTNSPTGISIHFDHVLSQLHDLITRGRRSESAWEAIQKGLNYHGVHHKEVVGCFVHLVTKTIIQAPGGLSKVLLYRLLSLRRDLQLPDVHVPNKLLIDMLEDAARAHGVRDAVRKQQHNVYGGYYPASDIISPFWNPSEKRSGTKRQRPRRS</sequence>
<dbReference type="EMBL" id="JAXOVC010000004">
    <property type="protein sequence ID" value="KAK4502504.1"/>
    <property type="molecule type" value="Genomic_DNA"/>
</dbReference>
<dbReference type="InterPro" id="IPR002110">
    <property type="entry name" value="Ankyrin_rpt"/>
</dbReference>
<gene>
    <name evidence="4" type="ORF">PRZ48_005929</name>
</gene>
<evidence type="ECO:0000313" key="5">
    <source>
        <dbReference type="Proteomes" id="UP001305779"/>
    </source>
</evidence>
<feature type="repeat" description="ANK" evidence="3">
    <location>
        <begin position="215"/>
        <end position="248"/>
    </location>
</feature>
<dbReference type="Gene3D" id="1.25.40.20">
    <property type="entry name" value="Ankyrin repeat-containing domain"/>
    <property type="match status" value="1"/>
</dbReference>
<organism evidence="4 5">
    <name type="scientific">Zasmidium cellare</name>
    <name type="common">Wine cellar mold</name>
    <name type="synonym">Racodium cellare</name>
    <dbReference type="NCBI Taxonomy" id="395010"/>
    <lineage>
        <taxon>Eukaryota</taxon>
        <taxon>Fungi</taxon>
        <taxon>Dikarya</taxon>
        <taxon>Ascomycota</taxon>
        <taxon>Pezizomycotina</taxon>
        <taxon>Dothideomycetes</taxon>
        <taxon>Dothideomycetidae</taxon>
        <taxon>Mycosphaerellales</taxon>
        <taxon>Mycosphaerellaceae</taxon>
        <taxon>Zasmidium</taxon>
    </lineage>
</organism>
<protein>
    <recommendedName>
        <fullName evidence="6">Ankyrin repeat protein</fullName>
    </recommendedName>
</protein>
<evidence type="ECO:0000256" key="2">
    <source>
        <dbReference type="ARBA" id="ARBA00023043"/>
    </source>
</evidence>
<keyword evidence="5" id="KW-1185">Reference proteome</keyword>
<dbReference type="PROSITE" id="PS50088">
    <property type="entry name" value="ANK_REPEAT"/>
    <property type="match status" value="1"/>
</dbReference>
<evidence type="ECO:0000256" key="3">
    <source>
        <dbReference type="PROSITE-ProRule" id="PRU00023"/>
    </source>
</evidence>
<accession>A0ABR0ELN0</accession>